<dbReference type="Proteomes" id="UP000824102">
    <property type="component" value="Unassembled WGS sequence"/>
</dbReference>
<feature type="domain" description="Flavodoxin-like" evidence="2">
    <location>
        <begin position="254"/>
        <end position="393"/>
    </location>
</feature>
<dbReference type="SMART" id="SM00849">
    <property type="entry name" value="Lactamase_B"/>
    <property type="match status" value="1"/>
</dbReference>
<dbReference type="Gene3D" id="3.40.50.360">
    <property type="match status" value="1"/>
</dbReference>
<dbReference type="AlphaFoldDB" id="A0A9D2G4W0"/>
<dbReference type="InterPro" id="IPR001279">
    <property type="entry name" value="Metallo-B-lactamas"/>
</dbReference>
<dbReference type="GO" id="GO:0010181">
    <property type="term" value="F:FMN binding"/>
    <property type="evidence" value="ECO:0007669"/>
    <property type="project" value="InterPro"/>
</dbReference>
<dbReference type="PIRSF" id="PIRSF005243">
    <property type="entry name" value="ROO"/>
    <property type="match status" value="1"/>
</dbReference>
<dbReference type="PROSITE" id="PS50902">
    <property type="entry name" value="FLAVODOXIN_LIKE"/>
    <property type="match status" value="1"/>
</dbReference>
<dbReference type="SUPFAM" id="SSF52218">
    <property type="entry name" value="Flavoproteins"/>
    <property type="match status" value="1"/>
</dbReference>
<sequence length="400" mass="44723">MHNTVAVFEDLFYVGASDRRLSLFENVYPVPRGASYNSYLLLDEKTVLFDTVDHAVSEQFLENVEHVLGGRTLDYIVVHHMEPDHSSTLSEVLLRHPEAMIVCNQKIDGMLKNYGCCAGEKRLVKEGDELSTGRHTFQFVFAPMVHWPEVMMSFDLTTGALFSADAFGTFGALGGSVWADEVDFEHDFLDDARRYYINIVGKYGVQVQSVLKKAAGLEIKYLFPLHGPLWRENIGWFVEKYLAWSSYTPEEKGVLVVYGSVYGHTQNAAEIVASRIAQKGVKVKVYDASMTDTSVLVSEAFRYSHILFASATYNNGIFVKMEEFLSDLKAHAFQNRAYAVIENGSWAPQAGALMEAEIASFKNMKKLGEKVTILSSVNEETREKLLALADTIAEDVKASA</sequence>
<dbReference type="SUPFAM" id="SSF56281">
    <property type="entry name" value="Metallo-hydrolase/oxidoreductase"/>
    <property type="match status" value="1"/>
</dbReference>
<evidence type="ECO:0000313" key="4">
    <source>
        <dbReference type="Proteomes" id="UP000824102"/>
    </source>
</evidence>
<gene>
    <name evidence="3" type="ORF">H9964_02745</name>
</gene>
<dbReference type="Pfam" id="PF00258">
    <property type="entry name" value="Flavodoxin_1"/>
    <property type="match status" value="1"/>
</dbReference>
<accession>A0A9D2G4W0</accession>
<dbReference type="InterPro" id="IPR008254">
    <property type="entry name" value="Flavodoxin/NO_synth"/>
</dbReference>
<proteinExistence type="inferred from homology"/>
<dbReference type="InterPro" id="IPR036866">
    <property type="entry name" value="RibonucZ/Hydroxyglut_hydro"/>
</dbReference>
<comment type="similarity">
    <text evidence="1">In the N-terminal section; belongs to the zinc metallo-hydrolase group 3 family.</text>
</comment>
<dbReference type="InterPro" id="IPR016440">
    <property type="entry name" value="Rubredoxin-O_OxRdtase"/>
</dbReference>
<name>A0A9D2G4W0_9FIRM</name>
<reference evidence="3" key="1">
    <citation type="journal article" date="2021" name="PeerJ">
        <title>Extensive microbial diversity within the chicken gut microbiome revealed by metagenomics and culture.</title>
        <authorList>
            <person name="Gilroy R."/>
            <person name="Ravi A."/>
            <person name="Getino M."/>
            <person name="Pursley I."/>
            <person name="Horton D.L."/>
            <person name="Alikhan N.F."/>
            <person name="Baker D."/>
            <person name="Gharbi K."/>
            <person name="Hall N."/>
            <person name="Watson M."/>
            <person name="Adriaenssens E.M."/>
            <person name="Foster-Nyarko E."/>
            <person name="Jarju S."/>
            <person name="Secka A."/>
            <person name="Antonio M."/>
            <person name="Oren A."/>
            <person name="Chaudhuri R.R."/>
            <person name="La Ragione R."/>
            <person name="Hildebrand F."/>
            <person name="Pallen M.J."/>
        </authorList>
    </citation>
    <scope>NUCLEOTIDE SEQUENCE</scope>
    <source>
        <strain evidence="3">ChiW7-2402</strain>
    </source>
</reference>
<dbReference type="CDD" id="cd07709">
    <property type="entry name" value="flavodiiron_proteins_MBL-fold"/>
    <property type="match status" value="1"/>
</dbReference>
<organism evidence="3 4">
    <name type="scientific">Candidatus Gallimonas intestinavium</name>
    <dbReference type="NCBI Taxonomy" id="2838603"/>
    <lineage>
        <taxon>Bacteria</taxon>
        <taxon>Bacillati</taxon>
        <taxon>Bacillota</taxon>
        <taxon>Clostridia</taxon>
        <taxon>Candidatus Gallimonas</taxon>
    </lineage>
</organism>
<evidence type="ECO:0000259" key="2">
    <source>
        <dbReference type="PROSITE" id="PS50902"/>
    </source>
</evidence>
<dbReference type="GO" id="GO:0016651">
    <property type="term" value="F:oxidoreductase activity, acting on NAD(P)H"/>
    <property type="evidence" value="ECO:0007669"/>
    <property type="project" value="UniProtKB-ARBA"/>
</dbReference>
<evidence type="ECO:0000256" key="1">
    <source>
        <dbReference type="ARBA" id="ARBA00007121"/>
    </source>
</evidence>
<dbReference type="GO" id="GO:0009055">
    <property type="term" value="F:electron transfer activity"/>
    <property type="evidence" value="ECO:0007669"/>
    <property type="project" value="InterPro"/>
</dbReference>
<protein>
    <submittedName>
        <fullName evidence="3">FprA family A-type flavoprotein</fullName>
    </submittedName>
</protein>
<reference evidence="3" key="2">
    <citation type="submission" date="2021-04" db="EMBL/GenBank/DDBJ databases">
        <authorList>
            <person name="Gilroy R."/>
        </authorList>
    </citation>
    <scope>NUCLEOTIDE SEQUENCE</scope>
    <source>
        <strain evidence="3">ChiW7-2402</strain>
    </source>
</reference>
<dbReference type="InterPro" id="IPR045761">
    <property type="entry name" value="ODP_dom"/>
</dbReference>
<evidence type="ECO:0000313" key="3">
    <source>
        <dbReference type="EMBL" id="HIZ72482.1"/>
    </source>
</evidence>
<dbReference type="Pfam" id="PF19583">
    <property type="entry name" value="ODP"/>
    <property type="match status" value="1"/>
</dbReference>
<dbReference type="InterPro" id="IPR029039">
    <property type="entry name" value="Flavoprotein-like_sf"/>
</dbReference>
<dbReference type="PANTHER" id="PTHR43717:SF1">
    <property type="entry name" value="ANAEROBIC NITRIC OXIDE REDUCTASE FLAVORUBREDOXIN"/>
    <property type="match status" value="1"/>
</dbReference>
<dbReference type="Gene3D" id="3.60.15.10">
    <property type="entry name" value="Ribonuclease Z/Hydroxyacylglutathione hydrolase-like"/>
    <property type="match status" value="1"/>
</dbReference>
<comment type="caution">
    <text evidence="3">The sequence shown here is derived from an EMBL/GenBank/DDBJ whole genome shotgun (WGS) entry which is preliminary data.</text>
</comment>
<dbReference type="PANTHER" id="PTHR43717">
    <property type="entry name" value="ANAEROBIC NITRIC OXIDE REDUCTASE FLAVORUBREDOXIN"/>
    <property type="match status" value="1"/>
</dbReference>
<dbReference type="EMBL" id="DXBB01000046">
    <property type="protein sequence ID" value="HIZ72482.1"/>
    <property type="molecule type" value="Genomic_DNA"/>
</dbReference>
<dbReference type="GO" id="GO:0046872">
    <property type="term" value="F:metal ion binding"/>
    <property type="evidence" value="ECO:0007669"/>
    <property type="project" value="InterPro"/>
</dbReference>